<evidence type="ECO:0000256" key="2">
    <source>
        <dbReference type="ARBA" id="ARBA00004236"/>
    </source>
</evidence>
<dbReference type="CDD" id="cd00082">
    <property type="entry name" value="HisKA"/>
    <property type="match status" value="1"/>
</dbReference>
<evidence type="ECO:0000256" key="6">
    <source>
        <dbReference type="ARBA" id="ARBA00022692"/>
    </source>
</evidence>
<comment type="subcellular location">
    <subcellularLocation>
        <location evidence="2">Cell membrane</location>
    </subcellularLocation>
</comment>
<dbReference type="PANTHER" id="PTHR45436">
    <property type="entry name" value="SENSOR HISTIDINE KINASE YKOH"/>
    <property type="match status" value="1"/>
</dbReference>
<dbReference type="Proteomes" id="UP000198727">
    <property type="component" value="Unassembled WGS sequence"/>
</dbReference>
<feature type="domain" description="HAMP" evidence="15">
    <location>
        <begin position="183"/>
        <end position="235"/>
    </location>
</feature>
<dbReference type="PANTHER" id="PTHR45436:SF5">
    <property type="entry name" value="SENSOR HISTIDINE KINASE TRCS"/>
    <property type="match status" value="1"/>
</dbReference>
<evidence type="ECO:0000256" key="4">
    <source>
        <dbReference type="ARBA" id="ARBA00022553"/>
    </source>
</evidence>
<proteinExistence type="predicted"/>
<evidence type="ECO:0000256" key="1">
    <source>
        <dbReference type="ARBA" id="ARBA00000085"/>
    </source>
</evidence>
<evidence type="ECO:0000313" key="17">
    <source>
        <dbReference type="Proteomes" id="UP000198727"/>
    </source>
</evidence>
<dbReference type="InterPro" id="IPR003660">
    <property type="entry name" value="HAMP_dom"/>
</dbReference>
<name>A0A1I5ZIV1_9PSEU</name>
<dbReference type="OrthoDB" id="9786919at2"/>
<gene>
    <name evidence="16" type="ORF">SAMN05421810_109233</name>
</gene>
<evidence type="ECO:0000256" key="9">
    <source>
        <dbReference type="ARBA" id="ARBA00023012"/>
    </source>
</evidence>
<comment type="catalytic activity">
    <reaction evidence="1">
        <text>ATP + protein L-histidine = ADP + protein N-phospho-L-histidine.</text>
        <dbReference type="EC" id="2.7.13.3"/>
    </reaction>
</comment>
<dbReference type="AlphaFoldDB" id="A0A1I5ZIV1"/>
<keyword evidence="7 16" id="KW-0418">Kinase</keyword>
<keyword evidence="6 12" id="KW-0812">Transmembrane</keyword>
<dbReference type="SMART" id="SM00304">
    <property type="entry name" value="HAMP"/>
    <property type="match status" value="1"/>
</dbReference>
<feature type="chain" id="PRO_5011665152" description="histidine kinase" evidence="13">
    <location>
        <begin position="22"/>
        <end position="498"/>
    </location>
</feature>
<evidence type="ECO:0000256" key="7">
    <source>
        <dbReference type="ARBA" id="ARBA00022777"/>
    </source>
</evidence>
<dbReference type="PROSITE" id="PS50885">
    <property type="entry name" value="HAMP"/>
    <property type="match status" value="1"/>
</dbReference>
<evidence type="ECO:0000313" key="16">
    <source>
        <dbReference type="EMBL" id="SFQ56330.1"/>
    </source>
</evidence>
<dbReference type="InterPro" id="IPR036097">
    <property type="entry name" value="HisK_dim/P_sf"/>
</dbReference>
<dbReference type="SMART" id="SM00387">
    <property type="entry name" value="HATPase_c"/>
    <property type="match status" value="1"/>
</dbReference>
<dbReference type="GO" id="GO:0005886">
    <property type="term" value="C:plasma membrane"/>
    <property type="evidence" value="ECO:0007669"/>
    <property type="project" value="UniProtKB-SubCell"/>
</dbReference>
<feature type="signal peptide" evidence="13">
    <location>
        <begin position="1"/>
        <end position="21"/>
    </location>
</feature>
<dbReference type="CDD" id="cd06225">
    <property type="entry name" value="HAMP"/>
    <property type="match status" value="1"/>
</dbReference>
<feature type="domain" description="Histidine kinase" evidence="14">
    <location>
        <begin position="243"/>
        <end position="462"/>
    </location>
</feature>
<dbReference type="Gene3D" id="1.10.287.130">
    <property type="match status" value="1"/>
</dbReference>
<dbReference type="STRING" id="587909.SAMN05421810_109233"/>
<dbReference type="SUPFAM" id="SSF55874">
    <property type="entry name" value="ATPase domain of HSP90 chaperone/DNA topoisomerase II/histidine kinase"/>
    <property type="match status" value="1"/>
</dbReference>
<evidence type="ECO:0000259" key="14">
    <source>
        <dbReference type="PROSITE" id="PS50109"/>
    </source>
</evidence>
<dbReference type="Pfam" id="PF02518">
    <property type="entry name" value="HATPase_c"/>
    <property type="match status" value="1"/>
</dbReference>
<keyword evidence="4" id="KW-0597">Phosphoprotein</keyword>
<evidence type="ECO:0000256" key="5">
    <source>
        <dbReference type="ARBA" id="ARBA00022679"/>
    </source>
</evidence>
<sequence length="498" mass="51942">MRARLLLVLVAFALATVAAFAAPLLASTAEQRTQELVIARLADLDRFAVLAQQAVDSGAAAALVADVERYTELYDEGVAVVDAARSPLVQAGLSVADPAVRARVEGALRNQPSPHPPALRPWSTEPVLFARPVGTGTRVSGAVVLRASVAPAARDVAVGWGSILAGALVAAAAFVLLATALARWVLRPLHALERGVAAVAEGHRAHVSAGAGPRELRALAESFNRMSAAVQRSAEQQRRLIADASHQLRNPMAALRLRVDALADQLHPAGRRTYRATVAEVERLESLLDGLLALAVAESTATRRAAGEDAVPADAVTVLADRIDAWRPAAERAGVRLRDAAVPGPVLVRCPESELAQVLDVALDNAVKYAGAGTSVEGRVRLDTAAGRVRLEVADDGPGLTAAELARATERFWRAERPGAPRGTGLGLAIAQRRVLAWGGDLRLRAAEPHGLVVEIDLEPAGPDPANEEDHVARLPGSDRAAVSGEHGPGGQEGGVAP</sequence>
<accession>A0A1I5ZIV1</accession>
<evidence type="ECO:0000256" key="3">
    <source>
        <dbReference type="ARBA" id="ARBA00012438"/>
    </source>
</evidence>
<dbReference type="SUPFAM" id="SSF47384">
    <property type="entry name" value="Homodimeric domain of signal transducing histidine kinase"/>
    <property type="match status" value="1"/>
</dbReference>
<feature type="transmembrane region" description="Helical" evidence="12">
    <location>
        <begin position="158"/>
        <end position="186"/>
    </location>
</feature>
<dbReference type="InterPro" id="IPR005467">
    <property type="entry name" value="His_kinase_dom"/>
</dbReference>
<feature type="region of interest" description="Disordered" evidence="11">
    <location>
        <begin position="458"/>
        <end position="498"/>
    </location>
</feature>
<reference evidence="17" key="1">
    <citation type="submission" date="2016-10" db="EMBL/GenBank/DDBJ databases">
        <authorList>
            <person name="Varghese N."/>
            <person name="Submissions S."/>
        </authorList>
    </citation>
    <scope>NUCLEOTIDE SEQUENCE [LARGE SCALE GENOMIC DNA]</scope>
    <source>
        <strain evidence="17">CGMCC 4.5579</strain>
    </source>
</reference>
<protein>
    <recommendedName>
        <fullName evidence="3">histidine kinase</fullName>
        <ecNumber evidence="3">2.7.13.3</ecNumber>
    </recommendedName>
</protein>
<dbReference type="InterPro" id="IPR003594">
    <property type="entry name" value="HATPase_dom"/>
</dbReference>
<keyword evidence="10 12" id="KW-0472">Membrane</keyword>
<evidence type="ECO:0000256" key="10">
    <source>
        <dbReference type="ARBA" id="ARBA00023136"/>
    </source>
</evidence>
<dbReference type="CDD" id="cd00075">
    <property type="entry name" value="HATPase"/>
    <property type="match status" value="1"/>
</dbReference>
<organism evidence="16 17">
    <name type="scientific">Amycolatopsis arida</name>
    <dbReference type="NCBI Taxonomy" id="587909"/>
    <lineage>
        <taxon>Bacteria</taxon>
        <taxon>Bacillati</taxon>
        <taxon>Actinomycetota</taxon>
        <taxon>Actinomycetes</taxon>
        <taxon>Pseudonocardiales</taxon>
        <taxon>Pseudonocardiaceae</taxon>
        <taxon>Amycolatopsis</taxon>
    </lineage>
</organism>
<dbReference type="Pfam" id="PF00672">
    <property type="entry name" value="HAMP"/>
    <property type="match status" value="1"/>
</dbReference>
<evidence type="ECO:0000256" key="8">
    <source>
        <dbReference type="ARBA" id="ARBA00022989"/>
    </source>
</evidence>
<dbReference type="InterPro" id="IPR004358">
    <property type="entry name" value="Sig_transdc_His_kin-like_C"/>
</dbReference>
<keyword evidence="9" id="KW-0902">Two-component regulatory system</keyword>
<dbReference type="EC" id="2.7.13.3" evidence="3"/>
<evidence type="ECO:0000256" key="11">
    <source>
        <dbReference type="SAM" id="MobiDB-lite"/>
    </source>
</evidence>
<dbReference type="RefSeq" id="WP_092534437.1">
    <property type="nucleotide sequence ID" value="NZ_FOWW01000009.1"/>
</dbReference>
<dbReference type="GO" id="GO:0000155">
    <property type="term" value="F:phosphorelay sensor kinase activity"/>
    <property type="evidence" value="ECO:0007669"/>
    <property type="project" value="InterPro"/>
</dbReference>
<keyword evidence="8 12" id="KW-1133">Transmembrane helix</keyword>
<dbReference type="PRINTS" id="PR00344">
    <property type="entry name" value="BCTRLSENSOR"/>
</dbReference>
<keyword evidence="17" id="KW-1185">Reference proteome</keyword>
<evidence type="ECO:0000259" key="15">
    <source>
        <dbReference type="PROSITE" id="PS50885"/>
    </source>
</evidence>
<dbReference type="Pfam" id="PF00512">
    <property type="entry name" value="HisKA"/>
    <property type="match status" value="1"/>
</dbReference>
<evidence type="ECO:0000256" key="12">
    <source>
        <dbReference type="SAM" id="Phobius"/>
    </source>
</evidence>
<dbReference type="Gene3D" id="6.10.340.10">
    <property type="match status" value="1"/>
</dbReference>
<dbReference type="EMBL" id="FOWW01000009">
    <property type="protein sequence ID" value="SFQ56330.1"/>
    <property type="molecule type" value="Genomic_DNA"/>
</dbReference>
<keyword evidence="5" id="KW-0808">Transferase</keyword>
<dbReference type="Gene3D" id="3.30.565.10">
    <property type="entry name" value="Histidine kinase-like ATPase, C-terminal domain"/>
    <property type="match status" value="1"/>
</dbReference>
<dbReference type="PROSITE" id="PS50109">
    <property type="entry name" value="HIS_KIN"/>
    <property type="match status" value="1"/>
</dbReference>
<dbReference type="SMART" id="SM00388">
    <property type="entry name" value="HisKA"/>
    <property type="match status" value="1"/>
</dbReference>
<dbReference type="InterPro" id="IPR036890">
    <property type="entry name" value="HATPase_C_sf"/>
</dbReference>
<evidence type="ECO:0000256" key="13">
    <source>
        <dbReference type="SAM" id="SignalP"/>
    </source>
</evidence>
<keyword evidence="13" id="KW-0732">Signal</keyword>
<feature type="compositionally biased region" description="Gly residues" evidence="11">
    <location>
        <begin position="487"/>
        <end position="498"/>
    </location>
</feature>
<dbReference type="InterPro" id="IPR003661">
    <property type="entry name" value="HisK_dim/P_dom"/>
</dbReference>
<dbReference type="InterPro" id="IPR050428">
    <property type="entry name" value="TCS_sensor_his_kinase"/>
</dbReference>